<gene>
    <name evidence="1" type="ORF">Ga0080574_TMP3248</name>
</gene>
<evidence type="ECO:0000313" key="1">
    <source>
        <dbReference type="EMBL" id="APZ53582.1"/>
    </source>
</evidence>
<dbReference type="OrthoDB" id="9798292at2"/>
<dbReference type="Proteomes" id="UP000187059">
    <property type="component" value="Chromosome"/>
</dbReference>
<dbReference type="PIRSF" id="PIRSF032025">
    <property type="entry name" value="UCP032025"/>
    <property type="match status" value="1"/>
</dbReference>
<evidence type="ECO:0000313" key="2">
    <source>
        <dbReference type="Proteomes" id="UP000187059"/>
    </source>
</evidence>
<dbReference type="Pfam" id="PF07370">
    <property type="entry name" value="DUF1489"/>
    <property type="match status" value="1"/>
</dbReference>
<dbReference type="AlphaFoldDB" id="A0A1P8UW17"/>
<accession>A0A1P8UW17</accession>
<keyword evidence="2" id="KW-1185">Reference proteome</keyword>
<dbReference type="InterPro" id="IPR008320">
    <property type="entry name" value="UCP032025"/>
</dbReference>
<name>A0A1P8UW17_9RHOB</name>
<dbReference type="STRING" id="1250539.Ga0080574_TMP3248"/>
<dbReference type="RefSeq" id="WP_076702140.1">
    <property type="nucleotide sequence ID" value="NZ_CP015093.1"/>
</dbReference>
<evidence type="ECO:0008006" key="3">
    <source>
        <dbReference type="Google" id="ProtNLM"/>
    </source>
</evidence>
<organism evidence="1 2">
    <name type="scientific">Salipiger abyssi</name>
    <dbReference type="NCBI Taxonomy" id="1250539"/>
    <lineage>
        <taxon>Bacteria</taxon>
        <taxon>Pseudomonadati</taxon>
        <taxon>Pseudomonadota</taxon>
        <taxon>Alphaproteobacteria</taxon>
        <taxon>Rhodobacterales</taxon>
        <taxon>Roseobacteraceae</taxon>
        <taxon>Salipiger</taxon>
    </lineage>
</organism>
<dbReference type="KEGG" id="paby:Ga0080574_TMP3248"/>
<sequence length="143" mass="15622">MDKITHLIKLSVGTESVESLAAWQAAQAGRYEDGLPRHVTRMFPRREAEILAGGSIYWVIQGMVQCRQPILRLDRVTGSDGTARCAIVLAPGLIRVAAAPRRPFQGWRYLAPADAPPDLPENRQSEDELPPELAGALAEIGVL</sequence>
<protein>
    <recommendedName>
        <fullName evidence="3">DUF1489 family protein</fullName>
    </recommendedName>
</protein>
<dbReference type="EMBL" id="CP015093">
    <property type="protein sequence ID" value="APZ53582.1"/>
    <property type="molecule type" value="Genomic_DNA"/>
</dbReference>
<reference evidence="1 2" key="1">
    <citation type="submission" date="2016-04" db="EMBL/GenBank/DDBJ databases">
        <title>Deep-sea bacteria in the southern Pacific.</title>
        <authorList>
            <person name="Tang K."/>
        </authorList>
    </citation>
    <scope>NUCLEOTIDE SEQUENCE [LARGE SCALE GENOMIC DNA]</scope>
    <source>
        <strain evidence="1 2">JLT2014</strain>
    </source>
</reference>
<proteinExistence type="predicted"/>